<accession>A0A3F3PL82</accession>
<dbReference type="AlphaFoldDB" id="A0A3F3PL82"/>
<dbReference type="GeneID" id="38136524"/>
<organism evidence="1 2">
    <name type="scientific">Aspergillus welwitschiae</name>
    <dbReference type="NCBI Taxonomy" id="1341132"/>
    <lineage>
        <taxon>Eukaryota</taxon>
        <taxon>Fungi</taxon>
        <taxon>Dikarya</taxon>
        <taxon>Ascomycota</taxon>
        <taxon>Pezizomycotina</taxon>
        <taxon>Eurotiomycetes</taxon>
        <taxon>Eurotiomycetidae</taxon>
        <taxon>Eurotiales</taxon>
        <taxon>Aspergillaceae</taxon>
        <taxon>Aspergillus</taxon>
        <taxon>Aspergillus subgen. Circumdati</taxon>
    </lineage>
</organism>
<name>A0A3F3PL82_9EURO</name>
<protein>
    <submittedName>
        <fullName evidence="1">Uncharacterized protein</fullName>
    </submittedName>
</protein>
<dbReference type="Proteomes" id="UP000253729">
    <property type="component" value="Unassembled WGS sequence"/>
</dbReference>
<evidence type="ECO:0000313" key="1">
    <source>
        <dbReference type="EMBL" id="RDH27669.1"/>
    </source>
</evidence>
<sequence>MINGPDVSTLISKQHLRLWGKGLWCRWHEGNIHVVMKSWRLCFRRVGDEVGREGQGKKGLGTYVANRAMPHSAAGRLHRGCRRRVWVEED</sequence>
<keyword evidence="2" id="KW-1185">Reference proteome</keyword>
<dbReference type="RefSeq" id="XP_026620691.1">
    <property type="nucleotide sequence ID" value="XM_026768168.1"/>
</dbReference>
<reference evidence="1 2" key="1">
    <citation type="submission" date="2018-07" db="EMBL/GenBank/DDBJ databases">
        <title>The genomes of Aspergillus section Nigri reveals drivers in fungal speciation.</title>
        <authorList>
            <consortium name="DOE Joint Genome Institute"/>
            <person name="Vesth T.C."/>
            <person name="Nybo J."/>
            <person name="Theobald S."/>
            <person name="Brandl J."/>
            <person name="Frisvad J.C."/>
            <person name="Nielsen K.F."/>
            <person name="Lyhne E.K."/>
            <person name="Kogle M.E."/>
            <person name="Kuo A."/>
            <person name="Riley R."/>
            <person name="Clum A."/>
            <person name="Nolan M."/>
            <person name="Lipzen A."/>
            <person name="Salamov A."/>
            <person name="Henrissat B."/>
            <person name="Wiebenga A."/>
            <person name="De vries R.P."/>
            <person name="Grigoriev I.V."/>
            <person name="Mortensen U.H."/>
            <person name="Andersen M.R."/>
            <person name="Baker S.E."/>
        </authorList>
    </citation>
    <scope>NUCLEOTIDE SEQUENCE [LARGE SCALE GENOMIC DNA]</scope>
    <source>
        <strain evidence="1 2">CBS 139.54b</strain>
    </source>
</reference>
<gene>
    <name evidence="1" type="ORF">BDQ94DRAFT_153643</name>
</gene>
<proteinExistence type="predicted"/>
<evidence type="ECO:0000313" key="2">
    <source>
        <dbReference type="Proteomes" id="UP000253729"/>
    </source>
</evidence>
<dbReference type="EMBL" id="KZ852086">
    <property type="protein sequence ID" value="RDH27669.1"/>
    <property type="molecule type" value="Genomic_DNA"/>
</dbReference>